<evidence type="ECO:0000256" key="1">
    <source>
        <dbReference type="PIRSR" id="PIRSR605019-1"/>
    </source>
</evidence>
<dbReference type="EMBL" id="CP014525">
    <property type="protein sequence ID" value="AMW35233.1"/>
    <property type="molecule type" value="Genomic_DNA"/>
</dbReference>
<dbReference type="Proteomes" id="UP000076066">
    <property type="component" value="Chromosome"/>
</dbReference>
<protein>
    <submittedName>
        <fullName evidence="2">DNA-3-methyladenine glycosylase</fullName>
    </submittedName>
</protein>
<sequence length="186" mass="21536">MSWYCDLAPGHPVHHAYHESEYGFPLRDDQALLERLSLEIFQAGLSWELILKRRASLKEAFAGFDPHILASWNDEAVPLLLQNPGIIRNRRKVKAILENARILMCLKAEYGSLANWIDAHHPLVHKDWVRVFRRTFRFTGPEIVKEFLMSTGWLPGAHHAQCPVYTRILAANPPWRKAMEHGFSYD</sequence>
<dbReference type="RefSeq" id="WP_066135653.1">
    <property type="nucleotide sequence ID" value="NZ_CP014525.1"/>
</dbReference>
<dbReference type="InterPro" id="IPR052891">
    <property type="entry name" value="DNA-3mA_glycosylase"/>
</dbReference>
<dbReference type="InterPro" id="IPR005019">
    <property type="entry name" value="Adenine_glyco"/>
</dbReference>
<dbReference type="OrthoDB" id="9807664at2"/>
<reference evidence="2 3" key="1">
    <citation type="submission" date="2016-02" db="EMBL/GenBank/DDBJ databases">
        <title>Complete Genome of H5569, the type strain of the newly described species Haematospirillium jordaniae.</title>
        <authorList>
            <person name="Nicholson A.C."/>
            <person name="Humrighouse B.W."/>
            <person name="Loparov V."/>
            <person name="McQuiston J.R."/>
        </authorList>
    </citation>
    <scope>NUCLEOTIDE SEQUENCE [LARGE SCALE GENOMIC DNA]</scope>
    <source>
        <strain evidence="2 3">H5569</strain>
    </source>
</reference>
<dbReference type="GO" id="GO:0008725">
    <property type="term" value="F:DNA-3-methyladenine glycosylase activity"/>
    <property type="evidence" value="ECO:0007669"/>
    <property type="project" value="InterPro"/>
</dbReference>
<accession>A0A143DG15</accession>
<dbReference type="GeneID" id="53317227"/>
<feature type="binding site" evidence="1">
    <location>
        <position position="5"/>
    </location>
    <ligand>
        <name>Zn(2+)</name>
        <dbReference type="ChEBI" id="CHEBI:29105"/>
    </ligand>
</feature>
<dbReference type="PANTHER" id="PTHR30037">
    <property type="entry name" value="DNA-3-METHYLADENINE GLYCOSYLASE 1"/>
    <property type="match status" value="1"/>
</dbReference>
<keyword evidence="1" id="KW-0479">Metal-binding</keyword>
<dbReference type="STRING" id="1549855.AY555_08670"/>
<dbReference type="GO" id="GO:0046872">
    <property type="term" value="F:metal ion binding"/>
    <property type="evidence" value="ECO:0007669"/>
    <property type="project" value="UniProtKB-KW"/>
</dbReference>
<organism evidence="2 3">
    <name type="scientific">Haematospirillum jordaniae</name>
    <dbReference type="NCBI Taxonomy" id="1549855"/>
    <lineage>
        <taxon>Bacteria</taxon>
        <taxon>Pseudomonadati</taxon>
        <taxon>Pseudomonadota</taxon>
        <taxon>Alphaproteobacteria</taxon>
        <taxon>Rhodospirillales</taxon>
        <taxon>Novispirillaceae</taxon>
        <taxon>Haematospirillum</taxon>
    </lineage>
</organism>
<dbReference type="GO" id="GO:0006284">
    <property type="term" value="P:base-excision repair"/>
    <property type="evidence" value="ECO:0007669"/>
    <property type="project" value="InterPro"/>
</dbReference>
<dbReference type="PANTHER" id="PTHR30037:SF4">
    <property type="entry name" value="DNA-3-METHYLADENINE GLYCOSYLASE I"/>
    <property type="match status" value="1"/>
</dbReference>
<keyword evidence="3" id="KW-1185">Reference proteome</keyword>
<gene>
    <name evidence="2" type="ORF">AY555_08670</name>
</gene>
<name>A0A143DG15_9PROT</name>
<dbReference type="SUPFAM" id="SSF48150">
    <property type="entry name" value="DNA-glycosylase"/>
    <property type="match status" value="1"/>
</dbReference>
<feature type="binding site" evidence="1">
    <location>
        <position position="18"/>
    </location>
    <ligand>
        <name>Zn(2+)</name>
        <dbReference type="ChEBI" id="CHEBI:29105"/>
    </ligand>
</feature>
<dbReference type="Gene3D" id="1.10.340.30">
    <property type="entry name" value="Hypothetical protein, domain 2"/>
    <property type="match status" value="1"/>
</dbReference>
<dbReference type="InterPro" id="IPR011257">
    <property type="entry name" value="DNA_glycosylase"/>
</dbReference>
<evidence type="ECO:0000313" key="3">
    <source>
        <dbReference type="Proteomes" id="UP000076066"/>
    </source>
</evidence>
<dbReference type="AlphaFoldDB" id="A0A143DG15"/>
<dbReference type="Pfam" id="PF03352">
    <property type="entry name" value="Adenine_glyco"/>
    <property type="match status" value="1"/>
</dbReference>
<proteinExistence type="predicted"/>
<dbReference type="KEGG" id="hjo:AY555_08670"/>
<evidence type="ECO:0000313" key="2">
    <source>
        <dbReference type="EMBL" id="AMW35233.1"/>
    </source>
</evidence>
<keyword evidence="1" id="KW-0862">Zinc</keyword>